<reference evidence="1" key="1">
    <citation type="submission" date="2002-04" db="EMBL/GenBank/DDBJ databases">
        <title>Oryza sativa nipponbare(GA3) genomic DNA, chromosome 7, BAC clone:OSJNBb0091I19.</title>
        <authorList>
            <person name="Sasaki T."/>
            <person name="Matsumoto T."/>
            <person name="Katayose Y."/>
        </authorList>
    </citation>
    <scope>NUCLEOTIDE SEQUENCE</scope>
</reference>
<organism evidence="1 3">
    <name type="scientific">Oryza sativa subsp. japonica</name>
    <name type="common">Rice</name>
    <dbReference type="NCBI Taxonomy" id="39947"/>
    <lineage>
        <taxon>Eukaryota</taxon>
        <taxon>Viridiplantae</taxon>
        <taxon>Streptophyta</taxon>
        <taxon>Embryophyta</taxon>
        <taxon>Tracheophyta</taxon>
        <taxon>Spermatophyta</taxon>
        <taxon>Magnoliopsida</taxon>
        <taxon>Liliopsida</taxon>
        <taxon>Poales</taxon>
        <taxon>Poaceae</taxon>
        <taxon>BOP clade</taxon>
        <taxon>Oryzoideae</taxon>
        <taxon>Oryzeae</taxon>
        <taxon>Oryzinae</taxon>
        <taxon>Oryza</taxon>
        <taxon>Oryza sativa</taxon>
    </lineage>
</organism>
<name>Q8GVN1_ORYSJ</name>
<reference evidence="3" key="3">
    <citation type="journal article" date="2005" name="Nature">
        <title>The map-based sequence of the rice genome.</title>
        <authorList>
            <consortium name="International rice genome sequencing project (IRGSP)"/>
            <person name="Matsumoto T."/>
            <person name="Wu J."/>
            <person name="Kanamori H."/>
            <person name="Katayose Y."/>
            <person name="Fujisawa M."/>
            <person name="Namiki N."/>
            <person name="Mizuno H."/>
            <person name="Yamamoto K."/>
            <person name="Antonio B.A."/>
            <person name="Baba T."/>
            <person name="Sakata K."/>
            <person name="Nagamura Y."/>
            <person name="Aoki H."/>
            <person name="Arikawa K."/>
            <person name="Arita K."/>
            <person name="Bito T."/>
            <person name="Chiden Y."/>
            <person name="Fujitsuka N."/>
            <person name="Fukunaka R."/>
            <person name="Hamada M."/>
            <person name="Harada C."/>
            <person name="Hayashi A."/>
            <person name="Hijishita S."/>
            <person name="Honda M."/>
            <person name="Hosokawa S."/>
            <person name="Ichikawa Y."/>
            <person name="Idonuma A."/>
            <person name="Iijima M."/>
            <person name="Ikeda M."/>
            <person name="Ikeno M."/>
            <person name="Ito K."/>
            <person name="Ito S."/>
            <person name="Ito T."/>
            <person name="Ito Y."/>
            <person name="Ito Y."/>
            <person name="Iwabuchi A."/>
            <person name="Kamiya K."/>
            <person name="Karasawa W."/>
            <person name="Kurita K."/>
            <person name="Katagiri S."/>
            <person name="Kikuta A."/>
            <person name="Kobayashi H."/>
            <person name="Kobayashi N."/>
            <person name="Machita K."/>
            <person name="Maehara T."/>
            <person name="Masukawa M."/>
            <person name="Mizubayashi T."/>
            <person name="Mukai Y."/>
            <person name="Nagasaki H."/>
            <person name="Nagata Y."/>
            <person name="Naito S."/>
            <person name="Nakashima M."/>
            <person name="Nakama Y."/>
            <person name="Nakamichi Y."/>
            <person name="Nakamura M."/>
            <person name="Meguro A."/>
            <person name="Negishi M."/>
            <person name="Ohta I."/>
            <person name="Ohta T."/>
            <person name="Okamoto M."/>
            <person name="Ono N."/>
            <person name="Saji S."/>
            <person name="Sakaguchi M."/>
            <person name="Sakai K."/>
            <person name="Shibata M."/>
            <person name="Shimokawa T."/>
            <person name="Song J."/>
            <person name="Takazaki Y."/>
            <person name="Terasawa K."/>
            <person name="Tsugane M."/>
            <person name="Tsuji K."/>
            <person name="Ueda S."/>
            <person name="Waki K."/>
            <person name="Yamagata H."/>
            <person name="Yamamoto M."/>
            <person name="Yamamoto S."/>
            <person name="Yamane H."/>
            <person name="Yoshiki S."/>
            <person name="Yoshihara R."/>
            <person name="Yukawa K."/>
            <person name="Zhong H."/>
            <person name="Yano M."/>
            <person name="Yuan Q."/>
            <person name="Ouyang S."/>
            <person name="Liu J."/>
            <person name="Jones K.M."/>
            <person name="Gansberger K."/>
            <person name="Moffat K."/>
            <person name="Hill J."/>
            <person name="Bera J."/>
            <person name="Fadrosh D."/>
            <person name="Jin S."/>
            <person name="Johri S."/>
            <person name="Kim M."/>
            <person name="Overton L."/>
            <person name="Reardon M."/>
            <person name="Tsitrin T."/>
            <person name="Vuong H."/>
            <person name="Weaver B."/>
            <person name="Ciecko A."/>
            <person name="Tallon L."/>
            <person name="Jackson J."/>
            <person name="Pai G."/>
            <person name="Aken S.V."/>
            <person name="Utterback T."/>
            <person name="Reidmuller S."/>
            <person name="Feldblyum T."/>
            <person name="Hsiao J."/>
            <person name="Zismann V."/>
            <person name="Iobst S."/>
            <person name="de Vazeille A.R."/>
            <person name="Buell C.R."/>
            <person name="Ying K."/>
            <person name="Li Y."/>
            <person name="Lu T."/>
            <person name="Huang Y."/>
            <person name="Zhao Q."/>
            <person name="Feng Q."/>
            <person name="Zhang L."/>
            <person name="Zhu J."/>
            <person name="Weng Q."/>
            <person name="Mu J."/>
            <person name="Lu Y."/>
            <person name="Fan D."/>
            <person name="Liu Y."/>
            <person name="Guan J."/>
            <person name="Zhang Y."/>
            <person name="Yu S."/>
            <person name="Liu X."/>
            <person name="Zhang Y."/>
            <person name="Hong G."/>
            <person name="Han B."/>
            <person name="Choisne N."/>
            <person name="Demange N."/>
            <person name="Orjeda G."/>
            <person name="Samain S."/>
            <person name="Cattolico L."/>
            <person name="Pelletier E."/>
            <person name="Couloux A."/>
            <person name="Segurens B."/>
            <person name="Wincker P."/>
            <person name="D'Hont A."/>
            <person name="Scarpelli C."/>
            <person name="Weissenbach J."/>
            <person name="Salanoubat M."/>
            <person name="Quetier F."/>
            <person name="Yu Y."/>
            <person name="Kim H.R."/>
            <person name="Rambo T."/>
            <person name="Currie J."/>
            <person name="Collura K."/>
            <person name="Luo M."/>
            <person name="Yang T."/>
            <person name="Ammiraju J.S.S."/>
            <person name="Engler F."/>
            <person name="Soderlund C."/>
            <person name="Wing R.A."/>
            <person name="Palmer L.E."/>
            <person name="de la Bastide M."/>
            <person name="Spiegel L."/>
            <person name="Nascimento L."/>
            <person name="Zutavern T."/>
            <person name="O'Shaughnessy A."/>
            <person name="Dike S."/>
            <person name="Dedhia N."/>
            <person name="Preston R."/>
            <person name="Balija V."/>
            <person name="McCombie W.R."/>
            <person name="Chow T."/>
            <person name="Chen H."/>
            <person name="Chung M."/>
            <person name="Chen C."/>
            <person name="Shaw J."/>
            <person name="Wu H."/>
            <person name="Hsiao K."/>
            <person name="Chao Y."/>
            <person name="Chu M."/>
            <person name="Cheng C."/>
            <person name="Hour A."/>
            <person name="Lee P."/>
            <person name="Lin S."/>
            <person name="Lin Y."/>
            <person name="Liou J."/>
            <person name="Liu S."/>
            <person name="Hsing Y."/>
            <person name="Raghuvanshi S."/>
            <person name="Mohanty A."/>
            <person name="Bharti A.K."/>
            <person name="Gaur A."/>
            <person name="Gupta V."/>
            <person name="Kumar D."/>
            <person name="Ravi V."/>
            <person name="Vij S."/>
            <person name="Kapur A."/>
            <person name="Khurana P."/>
            <person name="Khurana P."/>
            <person name="Khurana J.P."/>
            <person name="Tyagi A.K."/>
            <person name="Gaikwad K."/>
            <person name="Singh A."/>
            <person name="Dalal V."/>
            <person name="Srivastava S."/>
            <person name="Dixit A."/>
            <person name="Pal A.K."/>
            <person name="Ghazi I.A."/>
            <person name="Yadav M."/>
            <person name="Pandit A."/>
            <person name="Bhargava A."/>
            <person name="Sureshbabu K."/>
            <person name="Batra K."/>
            <person name="Sharma T.R."/>
            <person name="Mohapatra T."/>
            <person name="Singh N.K."/>
            <person name="Messing J."/>
            <person name="Nelson A.B."/>
            <person name="Fuks G."/>
            <person name="Kavchok S."/>
            <person name="Keizer G."/>
            <person name="Linton E."/>
            <person name="Llaca V."/>
            <person name="Song R."/>
            <person name="Tanyolac B."/>
            <person name="Young S."/>
            <person name="Ho-Il K."/>
            <person name="Hahn J.H."/>
            <person name="Sangsakoo G."/>
            <person name="Vanavichit A."/>
            <person name="de Mattos Luiz.A.T."/>
            <person name="Zimmer P.D."/>
            <person name="Malone G."/>
            <person name="Dellagostin O."/>
            <person name="de Oliveira A.C."/>
            <person name="Bevan M."/>
            <person name="Bancroft I."/>
            <person name="Minx P."/>
            <person name="Cordum H."/>
            <person name="Wilson R."/>
            <person name="Cheng Z."/>
            <person name="Jin W."/>
            <person name="Jiang J."/>
            <person name="Leong S.A."/>
            <person name="Iwama H."/>
            <person name="Gojobori T."/>
            <person name="Itoh T."/>
            <person name="Niimura Y."/>
            <person name="Fujii Y."/>
            <person name="Habara T."/>
            <person name="Sakai H."/>
            <person name="Sato Y."/>
            <person name="Wilson G."/>
            <person name="Kumar K."/>
            <person name="McCouch S."/>
            <person name="Juretic N."/>
            <person name="Hoen D."/>
            <person name="Wright S."/>
            <person name="Bruskiewich R."/>
            <person name="Bureau T."/>
            <person name="Miyao A."/>
            <person name="Hirochika H."/>
            <person name="Nishikawa T."/>
            <person name="Kadowaki K."/>
            <person name="Sugiura M."/>
            <person name="Burr B."/>
            <person name="Sasaki T."/>
        </authorList>
    </citation>
    <scope>NUCLEOTIDE SEQUENCE [LARGE SCALE GENOMIC DNA]</scope>
    <source>
        <strain evidence="3">cv. Nipponbare</strain>
    </source>
</reference>
<accession>Q8GVN1</accession>
<dbReference type="AlphaFoldDB" id="Q8GVN1"/>
<evidence type="ECO:0000313" key="3">
    <source>
        <dbReference type="Proteomes" id="UP000000763"/>
    </source>
</evidence>
<proteinExistence type="predicted"/>
<reference evidence="2" key="2">
    <citation type="submission" date="2002-09" db="EMBL/GenBank/DDBJ databases">
        <title>Oryza sativa nipponbare(GA3) genomic DNA, chromosome 7, BAC clone:OSJNBa0028O21.</title>
        <authorList>
            <person name="Sasaki T."/>
            <person name="Matsumoto T."/>
            <person name="Katayose Y."/>
        </authorList>
    </citation>
    <scope>NUCLEOTIDE SEQUENCE</scope>
</reference>
<dbReference type="EMBL" id="AP005766">
    <property type="protein sequence ID" value="BAD31679.1"/>
    <property type="molecule type" value="Genomic_DNA"/>
</dbReference>
<evidence type="ECO:0000313" key="1">
    <source>
        <dbReference type="EMBL" id="BAC22419.1"/>
    </source>
</evidence>
<sequence>MCSWFAACVRDKNLAHLREIAIALLSFYLKALNDTVGNGNITIFEPRNEDMERDLDLEFRRHHPAPPLLPSTRGDTLVGIHQPIENDTSGGGGEAPTAKVPHSDLGYEVAISLDTPLTFLPDESSSEEETVATWRLLTVVIDQFQPSILPK</sequence>
<reference evidence="3" key="4">
    <citation type="journal article" date="2008" name="Nucleic Acids Res.">
        <title>The rice annotation project database (RAP-DB): 2008 update.</title>
        <authorList>
            <consortium name="The rice annotation project (RAP)"/>
        </authorList>
    </citation>
    <scope>GENOME REANNOTATION</scope>
    <source>
        <strain evidence="3">cv. Nipponbare</strain>
    </source>
</reference>
<protein>
    <submittedName>
        <fullName evidence="1">Uncharacterized protein</fullName>
    </submittedName>
</protein>
<dbReference type="Proteomes" id="UP000000763">
    <property type="component" value="Chromosome 7"/>
</dbReference>
<evidence type="ECO:0000313" key="2">
    <source>
        <dbReference type="EMBL" id="BAD31679.1"/>
    </source>
</evidence>
<dbReference type="EMBL" id="AP005106">
    <property type="protein sequence ID" value="BAC22419.1"/>
    <property type="molecule type" value="Genomic_DNA"/>
</dbReference>
<gene>
    <name evidence="2" type="ORF">OSJNBa0028O21.34</name>
    <name evidence="1" type="ORF">OSJNBb0091I19.105</name>
</gene>